<dbReference type="KEGG" id="madi:A7U43_22535"/>
<dbReference type="InterPro" id="IPR011051">
    <property type="entry name" value="RmlC_Cupin_sf"/>
</dbReference>
<dbReference type="SMART" id="SM00530">
    <property type="entry name" value="HTH_XRE"/>
    <property type="match status" value="1"/>
</dbReference>
<evidence type="ECO:0000313" key="3">
    <source>
        <dbReference type="EMBL" id="ANE81693.1"/>
    </source>
</evidence>
<dbReference type="PANTHER" id="PTHR46797:SF1">
    <property type="entry name" value="METHYLPHOSPHONATE SYNTHASE"/>
    <property type="match status" value="1"/>
</dbReference>
<dbReference type="STRING" id="1682113.A7U43_22535"/>
<dbReference type="InterPro" id="IPR001387">
    <property type="entry name" value="Cro/C1-type_HTH"/>
</dbReference>
<gene>
    <name evidence="3" type="ORF">A7U43_22535</name>
</gene>
<dbReference type="Proteomes" id="UP000077143">
    <property type="component" value="Chromosome"/>
</dbReference>
<dbReference type="InterPro" id="IPR013096">
    <property type="entry name" value="Cupin_2"/>
</dbReference>
<evidence type="ECO:0000259" key="2">
    <source>
        <dbReference type="PROSITE" id="PS50943"/>
    </source>
</evidence>
<dbReference type="PANTHER" id="PTHR46797">
    <property type="entry name" value="HTH-TYPE TRANSCRIPTIONAL REGULATOR"/>
    <property type="match status" value="1"/>
</dbReference>
<dbReference type="Gene3D" id="1.10.260.40">
    <property type="entry name" value="lambda repressor-like DNA-binding domains"/>
    <property type="match status" value="1"/>
</dbReference>
<dbReference type="CDD" id="cd00093">
    <property type="entry name" value="HTH_XRE"/>
    <property type="match status" value="1"/>
</dbReference>
<dbReference type="AlphaFoldDB" id="A0A172URV9"/>
<proteinExistence type="predicted"/>
<dbReference type="PROSITE" id="PS50943">
    <property type="entry name" value="HTH_CROC1"/>
    <property type="match status" value="1"/>
</dbReference>
<dbReference type="OrthoDB" id="3172468at2"/>
<reference evidence="3 4" key="1">
    <citation type="submission" date="2016-05" db="EMBL/GenBank/DDBJ databases">
        <title>Complete genome sequence of a phthalic acid esters degrading Mycobacterium sp. YC-RL4.</title>
        <authorList>
            <person name="Ren L."/>
            <person name="Fan S."/>
            <person name="Ruth N."/>
            <person name="Jia Y."/>
            <person name="Wang J."/>
            <person name="Qiao C."/>
        </authorList>
    </citation>
    <scope>NUCLEOTIDE SEQUENCE [LARGE SCALE GENOMIC DNA]</scope>
    <source>
        <strain evidence="3 4">YC-RL4</strain>
    </source>
</reference>
<dbReference type="Pfam" id="PF01381">
    <property type="entry name" value="HTH_3"/>
    <property type="match status" value="1"/>
</dbReference>
<dbReference type="Gene3D" id="2.60.120.10">
    <property type="entry name" value="Jelly Rolls"/>
    <property type="match status" value="1"/>
</dbReference>
<dbReference type="InterPro" id="IPR010982">
    <property type="entry name" value="Lambda_DNA-bd_dom_sf"/>
</dbReference>
<dbReference type="InterPro" id="IPR050807">
    <property type="entry name" value="TransReg_Diox_bact_type"/>
</dbReference>
<accession>A0A172URV9</accession>
<evidence type="ECO:0000313" key="4">
    <source>
        <dbReference type="Proteomes" id="UP000077143"/>
    </source>
</evidence>
<dbReference type="RefSeq" id="WP_067999563.1">
    <property type="nucleotide sequence ID" value="NZ_CP015596.1"/>
</dbReference>
<sequence length="175" mass="19242">MSALLRAVRQQRGMTLEELAAKTELTKSYLSKIERQRSTPSIAVAMRLARALDVDVAQLFADDQSAGALVVDRVEGRDDSRYHAVAASMLGKAMSPFIVRPTQKFAEHPHPAHAGQELVFVHAGVVELRLGDQLVPLESGDCVYFDSSIPHQLRQRGSARSEVLVVVHAGYARNR</sequence>
<evidence type="ECO:0000256" key="1">
    <source>
        <dbReference type="ARBA" id="ARBA00023125"/>
    </source>
</evidence>
<dbReference type="SUPFAM" id="SSF47413">
    <property type="entry name" value="lambda repressor-like DNA-binding domains"/>
    <property type="match status" value="1"/>
</dbReference>
<dbReference type="GO" id="GO:0005829">
    <property type="term" value="C:cytosol"/>
    <property type="evidence" value="ECO:0007669"/>
    <property type="project" value="TreeGrafter"/>
</dbReference>
<feature type="domain" description="HTH cro/C1-type" evidence="2">
    <location>
        <begin position="5"/>
        <end position="59"/>
    </location>
</feature>
<dbReference type="SUPFAM" id="SSF51182">
    <property type="entry name" value="RmlC-like cupins"/>
    <property type="match status" value="1"/>
</dbReference>
<name>A0A172URV9_9MYCO</name>
<keyword evidence="1 3" id="KW-0238">DNA-binding</keyword>
<keyword evidence="4" id="KW-1185">Reference proteome</keyword>
<dbReference type="CDD" id="cd02209">
    <property type="entry name" value="cupin_XRE_C"/>
    <property type="match status" value="1"/>
</dbReference>
<organism evidence="3 4">
    <name type="scientific">Mycobacterium adipatum</name>
    <dbReference type="NCBI Taxonomy" id="1682113"/>
    <lineage>
        <taxon>Bacteria</taxon>
        <taxon>Bacillati</taxon>
        <taxon>Actinomycetota</taxon>
        <taxon>Actinomycetes</taxon>
        <taxon>Mycobacteriales</taxon>
        <taxon>Mycobacteriaceae</taxon>
        <taxon>Mycobacterium</taxon>
    </lineage>
</organism>
<dbReference type="Pfam" id="PF07883">
    <property type="entry name" value="Cupin_2"/>
    <property type="match status" value="1"/>
</dbReference>
<protein>
    <submittedName>
        <fullName evidence="3">DNA-binding protein</fullName>
    </submittedName>
</protein>
<dbReference type="EMBL" id="CP015596">
    <property type="protein sequence ID" value="ANE81693.1"/>
    <property type="molecule type" value="Genomic_DNA"/>
</dbReference>
<dbReference type="GO" id="GO:0003700">
    <property type="term" value="F:DNA-binding transcription factor activity"/>
    <property type="evidence" value="ECO:0007669"/>
    <property type="project" value="TreeGrafter"/>
</dbReference>
<dbReference type="InterPro" id="IPR014710">
    <property type="entry name" value="RmlC-like_jellyroll"/>
</dbReference>
<dbReference type="GO" id="GO:0003677">
    <property type="term" value="F:DNA binding"/>
    <property type="evidence" value="ECO:0007669"/>
    <property type="project" value="UniProtKB-KW"/>
</dbReference>